<evidence type="ECO:0000313" key="15">
    <source>
        <dbReference type="Proteomes" id="UP000664521"/>
    </source>
</evidence>
<dbReference type="InterPro" id="IPR003323">
    <property type="entry name" value="OTU_dom"/>
</dbReference>
<feature type="domain" description="OTU" evidence="13">
    <location>
        <begin position="175"/>
        <end position="295"/>
    </location>
</feature>
<dbReference type="SUPFAM" id="SSF54236">
    <property type="entry name" value="Ubiquitin-like"/>
    <property type="match status" value="1"/>
</dbReference>
<keyword evidence="3 11" id="KW-0963">Cytoplasm</keyword>
<evidence type="ECO:0000256" key="4">
    <source>
        <dbReference type="ARBA" id="ARBA00022670"/>
    </source>
</evidence>
<feature type="compositionally biased region" description="Polar residues" evidence="12">
    <location>
        <begin position="148"/>
        <end position="160"/>
    </location>
</feature>
<protein>
    <recommendedName>
        <fullName evidence="11">Ubiquitin thioesterase OTU</fullName>
        <ecNumber evidence="11">3.4.19.12</ecNumber>
    </recommendedName>
</protein>
<evidence type="ECO:0000256" key="5">
    <source>
        <dbReference type="ARBA" id="ARBA00022723"/>
    </source>
</evidence>
<dbReference type="SUPFAM" id="SSF54001">
    <property type="entry name" value="Cysteine proteinases"/>
    <property type="match status" value="1"/>
</dbReference>
<dbReference type="CDD" id="cd22745">
    <property type="entry name" value="OTU_OTU1"/>
    <property type="match status" value="1"/>
</dbReference>
<comment type="caution">
    <text evidence="14">The sequence shown here is derived from an EMBL/GenBank/DDBJ whole genome shotgun (WGS) entry which is preliminary data.</text>
</comment>
<dbReference type="GO" id="GO:0036503">
    <property type="term" value="P:ERAD pathway"/>
    <property type="evidence" value="ECO:0007669"/>
    <property type="project" value="TreeGrafter"/>
</dbReference>
<dbReference type="Gene3D" id="3.10.20.90">
    <property type="entry name" value="Phosphatidylinositol 3-kinase Catalytic Subunit, Chain A, domain 1"/>
    <property type="match status" value="1"/>
</dbReference>
<keyword evidence="8 11" id="KW-0378">Hydrolase</keyword>
<dbReference type="InterPro" id="IPR038765">
    <property type="entry name" value="Papain-like_cys_pep_sf"/>
</dbReference>
<evidence type="ECO:0000256" key="10">
    <source>
        <dbReference type="ARBA" id="ARBA00022833"/>
    </source>
</evidence>
<keyword evidence="5" id="KW-0479">Metal-binding</keyword>
<dbReference type="GO" id="GO:0008270">
    <property type="term" value="F:zinc ion binding"/>
    <property type="evidence" value="ECO:0007669"/>
    <property type="project" value="UniProtKB-KW"/>
</dbReference>
<sequence>MHLRVRGPDGQSVITFDSDSTVGDLRSRIIESTSIERPDIKIGYPPRPLSLEAYGDILRLSDLGIQLDREQLIVSQSVGKNINIDNDHEKTKASAPKSVQGISSHSSQPSTEPANIDSQPSFSFAGVGIAPPQPPPPTTNPLARKPSTPLSLTRKPTTMATEPPEVPLPSHNSTMTLRIMPDDNSCLFRAFGSAFFGAMDNMQELRSIIAQTIQSQPDKYSAVVLEKNPDDYCRWIQTEDAWGGFIELEILSRYFAIEICSIDVQTLRVDRFNEGSSQRCILVYSGIHYDVIARSPSDPPFKSSYAPPEFDVKVFEASEDVVLEAAVDLCKILQGRHYFTDTAAFEINCNVCGHLCRGEKGATEHAQATGHYDFGEAA</sequence>
<evidence type="ECO:0000256" key="7">
    <source>
        <dbReference type="ARBA" id="ARBA00022786"/>
    </source>
</evidence>
<dbReference type="Pfam" id="PF02338">
    <property type="entry name" value="OTU"/>
    <property type="match status" value="1"/>
</dbReference>
<keyword evidence="6" id="KW-0863">Zinc-finger</keyword>
<dbReference type="AlphaFoldDB" id="A0A8H3IIM1"/>
<dbReference type="Proteomes" id="UP000664521">
    <property type="component" value="Unassembled WGS sequence"/>
</dbReference>
<dbReference type="EMBL" id="CAJPDS010000025">
    <property type="protein sequence ID" value="CAF9920168.1"/>
    <property type="molecule type" value="Genomic_DNA"/>
</dbReference>
<name>A0A8H3IIM1_9LECA</name>
<evidence type="ECO:0000313" key="14">
    <source>
        <dbReference type="EMBL" id="CAF9920168.1"/>
    </source>
</evidence>
<dbReference type="PANTHER" id="PTHR13312">
    <property type="entry name" value="HIV-INDUCED PROTEIN-7-LIKE PROTEASE"/>
    <property type="match status" value="1"/>
</dbReference>
<gene>
    <name evidence="14" type="primary">OTU1</name>
    <name evidence="14" type="ORF">HETSPECPRED_004182</name>
</gene>
<reference evidence="14" key="1">
    <citation type="submission" date="2021-03" db="EMBL/GenBank/DDBJ databases">
        <authorList>
            <person name="Tagirdzhanova G."/>
        </authorList>
    </citation>
    <scope>NUCLEOTIDE SEQUENCE</scope>
</reference>
<evidence type="ECO:0000256" key="12">
    <source>
        <dbReference type="SAM" id="MobiDB-lite"/>
    </source>
</evidence>
<keyword evidence="10" id="KW-0862">Zinc</keyword>
<dbReference type="Pfam" id="PF21403">
    <property type="entry name" value="OTU1_UBXL"/>
    <property type="match status" value="1"/>
</dbReference>
<keyword evidence="7 11" id="KW-0833">Ubl conjugation pathway</keyword>
<dbReference type="FunFam" id="3.90.70.80:FF:000016">
    <property type="entry name" value="Putative ubiquitin thioesterase otu1"/>
    <property type="match status" value="1"/>
</dbReference>
<accession>A0A8H3IIM1</accession>
<evidence type="ECO:0000256" key="8">
    <source>
        <dbReference type="ARBA" id="ARBA00022801"/>
    </source>
</evidence>
<proteinExistence type="predicted"/>
<dbReference type="PROSITE" id="PS50802">
    <property type="entry name" value="OTU"/>
    <property type="match status" value="1"/>
</dbReference>
<dbReference type="GO" id="GO:0030968">
    <property type="term" value="P:endoplasmic reticulum unfolded protein response"/>
    <property type="evidence" value="ECO:0007669"/>
    <property type="project" value="TreeGrafter"/>
</dbReference>
<evidence type="ECO:0000256" key="2">
    <source>
        <dbReference type="ARBA" id="ARBA00004496"/>
    </source>
</evidence>
<dbReference type="GO" id="GO:0005829">
    <property type="term" value="C:cytosol"/>
    <property type="evidence" value="ECO:0007669"/>
    <property type="project" value="TreeGrafter"/>
</dbReference>
<evidence type="ECO:0000256" key="6">
    <source>
        <dbReference type="ARBA" id="ARBA00022771"/>
    </source>
</evidence>
<dbReference type="InterPro" id="IPR057766">
    <property type="entry name" value="Znf-C2H2_OTU1-like_C"/>
</dbReference>
<dbReference type="GO" id="GO:0004843">
    <property type="term" value="F:cysteine-type deubiquitinase activity"/>
    <property type="evidence" value="ECO:0007669"/>
    <property type="project" value="UniProtKB-UniRule"/>
</dbReference>
<organism evidence="14 15">
    <name type="scientific">Heterodermia speciosa</name>
    <dbReference type="NCBI Taxonomy" id="116794"/>
    <lineage>
        <taxon>Eukaryota</taxon>
        <taxon>Fungi</taxon>
        <taxon>Dikarya</taxon>
        <taxon>Ascomycota</taxon>
        <taxon>Pezizomycotina</taxon>
        <taxon>Lecanoromycetes</taxon>
        <taxon>OSLEUM clade</taxon>
        <taxon>Lecanoromycetidae</taxon>
        <taxon>Caliciales</taxon>
        <taxon>Physciaceae</taxon>
        <taxon>Heterodermia</taxon>
    </lineage>
</organism>
<evidence type="ECO:0000256" key="3">
    <source>
        <dbReference type="ARBA" id="ARBA00022490"/>
    </source>
</evidence>
<keyword evidence="9 11" id="KW-0788">Thiol protease</keyword>
<dbReference type="Gene3D" id="3.90.70.80">
    <property type="match status" value="1"/>
</dbReference>
<dbReference type="Pfam" id="PF24560">
    <property type="entry name" value="zf-C2H2_OTU1_C"/>
    <property type="match status" value="1"/>
</dbReference>
<feature type="compositionally biased region" description="Polar residues" evidence="12">
    <location>
        <begin position="100"/>
        <end position="122"/>
    </location>
</feature>
<evidence type="ECO:0000256" key="9">
    <source>
        <dbReference type="ARBA" id="ARBA00022807"/>
    </source>
</evidence>
<dbReference type="GO" id="GO:0016579">
    <property type="term" value="P:protein deubiquitination"/>
    <property type="evidence" value="ECO:0007669"/>
    <property type="project" value="TreeGrafter"/>
</dbReference>
<keyword evidence="15" id="KW-1185">Reference proteome</keyword>
<keyword evidence="4 14" id="KW-0645">Protease</keyword>
<comment type="catalytic activity">
    <reaction evidence="1 11">
        <text>Thiol-dependent hydrolysis of ester, thioester, amide, peptide and isopeptide bonds formed by the C-terminal Gly of ubiquitin (a 76-residue protein attached to proteins as an intracellular targeting signal).</text>
        <dbReference type="EC" id="3.4.19.12"/>
    </reaction>
</comment>
<evidence type="ECO:0000256" key="11">
    <source>
        <dbReference type="RuleBase" id="RU367104"/>
    </source>
</evidence>
<dbReference type="InterPro" id="IPR029071">
    <property type="entry name" value="Ubiquitin-like_domsf"/>
</dbReference>
<evidence type="ECO:0000259" key="13">
    <source>
        <dbReference type="PROSITE" id="PS50802"/>
    </source>
</evidence>
<dbReference type="CDD" id="cd17059">
    <property type="entry name" value="Ubl_OTU1"/>
    <property type="match status" value="1"/>
</dbReference>
<comment type="function">
    <text evidence="11">Hydrolase that can remove conjugated ubiquitin from proteins and may therefore play an important regulatory role at the level of protein turnover by preventing degradation.</text>
</comment>
<feature type="region of interest" description="Disordered" evidence="12">
    <location>
        <begin position="84"/>
        <end position="171"/>
    </location>
</feature>
<dbReference type="PANTHER" id="PTHR13312:SF0">
    <property type="entry name" value="UBIQUITIN THIOESTERASE OTU1"/>
    <property type="match status" value="1"/>
</dbReference>
<comment type="subcellular location">
    <subcellularLocation>
        <location evidence="2 11">Cytoplasm</location>
    </subcellularLocation>
</comment>
<dbReference type="OrthoDB" id="65596at2759"/>
<evidence type="ECO:0000256" key="1">
    <source>
        <dbReference type="ARBA" id="ARBA00000707"/>
    </source>
</evidence>
<dbReference type="InterPro" id="IPR048857">
    <property type="entry name" value="OTU1_Ubl"/>
</dbReference>
<dbReference type="GO" id="GO:0005634">
    <property type="term" value="C:nucleus"/>
    <property type="evidence" value="ECO:0007669"/>
    <property type="project" value="TreeGrafter"/>
</dbReference>
<dbReference type="EC" id="3.4.19.12" evidence="11"/>